<protein>
    <recommendedName>
        <fullName evidence="1">SnoaL-like domain-containing protein</fullName>
    </recommendedName>
</protein>
<dbReference type="AlphaFoldDB" id="A0AAN1XWC1"/>
<reference evidence="2 3" key="1">
    <citation type="journal article" date="2022" name="ISME Commun">
        <title>Vulcanimicrobium alpinus gen. nov. sp. nov., the first cultivated representative of the candidate phylum 'Eremiobacterota', is a metabolically versatile aerobic anoxygenic phototroph.</title>
        <authorList>
            <person name="Yabe S."/>
            <person name="Muto K."/>
            <person name="Abe K."/>
            <person name="Yokota A."/>
            <person name="Staudigel H."/>
            <person name="Tebo B.M."/>
        </authorList>
    </citation>
    <scope>NUCLEOTIDE SEQUENCE [LARGE SCALE GENOMIC DNA]</scope>
    <source>
        <strain evidence="2 3">WC8-2</strain>
    </source>
</reference>
<sequence length="84" mass="9191">MEPVAQLSTGGSVHLSDRHLQSAGEMAYEVGIEYGTFRLAGRAIAAECRVTNVYRREGGAWKIVHHHTDVSPAMVDALRDLTRA</sequence>
<evidence type="ECO:0000313" key="3">
    <source>
        <dbReference type="Proteomes" id="UP001317532"/>
    </source>
</evidence>
<evidence type="ECO:0000259" key="1">
    <source>
        <dbReference type="Pfam" id="PF13474"/>
    </source>
</evidence>
<feature type="domain" description="SnoaL-like" evidence="1">
    <location>
        <begin position="11"/>
        <end position="68"/>
    </location>
</feature>
<name>A0AAN1XWC1_UNVUL</name>
<dbReference type="Proteomes" id="UP001317532">
    <property type="component" value="Chromosome"/>
</dbReference>
<dbReference type="KEGG" id="vab:WPS_18500"/>
<dbReference type="SUPFAM" id="SSF54427">
    <property type="entry name" value="NTF2-like"/>
    <property type="match status" value="1"/>
</dbReference>
<organism evidence="2 3">
    <name type="scientific">Vulcanimicrobium alpinum</name>
    <dbReference type="NCBI Taxonomy" id="3016050"/>
    <lineage>
        <taxon>Bacteria</taxon>
        <taxon>Bacillati</taxon>
        <taxon>Vulcanimicrobiota</taxon>
        <taxon>Vulcanimicrobiia</taxon>
        <taxon>Vulcanimicrobiales</taxon>
        <taxon>Vulcanimicrobiaceae</taxon>
        <taxon>Vulcanimicrobium</taxon>
    </lineage>
</organism>
<dbReference type="EMBL" id="AP025523">
    <property type="protein sequence ID" value="BDE06574.1"/>
    <property type="molecule type" value="Genomic_DNA"/>
</dbReference>
<dbReference type="InterPro" id="IPR037401">
    <property type="entry name" value="SnoaL-like"/>
</dbReference>
<gene>
    <name evidence="2" type="ORF">WPS_18500</name>
</gene>
<proteinExistence type="predicted"/>
<dbReference type="Pfam" id="PF13474">
    <property type="entry name" value="SnoaL_3"/>
    <property type="match status" value="1"/>
</dbReference>
<dbReference type="InterPro" id="IPR032710">
    <property type="entry name" value="NTF2-like_dom_sf"/>
</dbReference>
<evidence type="ECO:0000313" key="2">
    <source>
        <dbReference type="EMBL" id="BDE06574.1"/>
    </source>
</evidence>
<keyword evidence="3" id="KW-1185">Reference proteome</keyword>
<dbReference type="Gene3D" id="3.10.450.50">
    <property type="match status" value="1"/>
</dbReference>
<accession>A0AAN1XWC1</accession>